<evidence type="ECO:0000259" key="12">
    <source>
        <dbReference type="PROSITE" id="PS51721"/>
    </source>
</evidence>
<evidence type="ECO:0000256" key="3">
    <source>
        <dbReference type="ARBA" id="ARBA00022723"/>
    </source>
</evidence>
<dbReference type="GO" id="GO:0046872">
    <property type="term" value="F:metal ion binding"/>
    <property type="evidence" value="ECO:0007669"/>
    <property type="project" value="UniProtKB-KW"/>
</dbReference>
<accession>A0A399JAF7</accession>
<keyword evidence="2 10" id="KW-0690">Ribosome biogenesis</keyword>
<proteinExistence type="inferred from homology"/>
<dbReference type="Proteomes" id="UP000265419">
    <property type="component" value="Unassembled WGS sequence"/>
</dbReference>
<keyword evidence="5 10" id="KW-0547">Nucleotide-binding</keyword>
<dbReference type="InterPro" id="IPR004881">
    <property type="entry name" value="Ribosome_biogen_GTPase_RsgA"/>
</dbReference>
<dbReference type="InterPro" id="IPR010914">
    <property type="entry name" value="RsgA_GTPase_dom"/>
</dbReference>
<evidence type="ECO:0000256" key="8">
    <source>
        <dbReference type="ARBA" id="ARBA00022884"/>
    </source>
</evidence>
<keyword evidence="14" id="KW-1185">Reference proteome</keyword>
<dbReference type="AlphaFoldDB" id="A0A399JAF7"/>
<dbReference type="GO" id="GO:0005737">
    <property type="term" value="C:cytoplasm"/>
    <property type="evidence" value="ECO:0007669"/>
    <property type="project" value="UniProtKB-SubCell"/>
</dbReference>
<evidence type="ECO:0000256" key="7">
    <source>
        <dbReference type="ARBA" id="ARBA00022833"/>
    </source>
</evidence>
<feature type="binding site" evidence="10">
    <location>
        <position position="302"/>
    </location>
    <ligand>
        <name>Zn(2+)</name>
        <dbReference type="ChEBI" id="CHEBI:29105"/>
    </ligand>
</feature>
<keyword evidence="7 10" id="KW-0862">Zinc</keyword>
<keyword evidence="9 10" id="KW-0342">GTP-binding</keyword>
<dbReference type="CDD" id="cd01854">
    <property type="entry name" value="YjeQ_EngC"/>
    <property type="match status" value="1"/>
</dbReference>
<dbReference type="Gene3D" id="3.40.50.300">
    <property type="entry name" value="P-loop containing nucleotide triphosphate hydrolases"/>
    <property type="match status" value="1"/>
</dbReference>
<evidence type="ECO:0000256" key="4">
    <source>
        <dbReference type="ARBA" id="ARBA00022730"/>
    </source>
</evidence>
<dbReference type="PROSITE" id="PS51721">
    <property type="entry name" value="G_CP"/>
    <property type="match status" value="1"/>
</dbReference>
<dbReference type="InterPro" id="IPR027417">
    <property type="entry name" value="P-loop_NTPase"/>
</dbReference>
<evidence type="ECO:0000256" key="9">
    <source>
        <dbReference type="ARBA" id="ARBA00023134"/>
    </source>
</evidence>
<dbReference type="PANTHER" id="PTHR32120:SF10">
    <property type="entry name" value="SMALL RIBOSOMAL SUBUNIT BIOGENESIS GTPASE RSGA"/>
    <property type="match status" value="1"/>
</dbReference>
<comment type="function">
    <text evidence="10">One of several proteins that assist in the late maturation steps of the functional core of the 30S ribosomal subunit. Helps release RbfA from mature subunits. May play a role in the assembly of ribosomal proteins into the subunit. Circularly permuted GTPase that catalyzes slow GTP hydrolysis, GTPase activity is stimulated by the 30S ribosomal subunit.</text>
</comment>
<dbReference type="PANTHER" id="PTHR32120">
    <property type="entry name" value="SMALL RIBOSOMAL SUBUNIT BIOGENESIS GTPASE RSGA"/>
    <property type="match status" value="1"/>
</dbReference>
<organism evidence="13 14">
    <name type="scientific">Galactobacter valiniphilus</name>
    <dbReference type="NCBI Taxonomy" id="2676122"/>
    <lineage>
        <taxon>Bacteria</taxon>
        <taxon>Bacillati</taxon>
        <taxon>Actinomycetota</taxon>
        <taxon>Actinomycetes</taxon>
        <taxon>Micrococcales</taxon>
        <taxon>Micrococcaceae</taxon>
        <taxon>Galactobacter</taxon>
    </lineage>
</organism>
<comment type="subunit">
    <text evidence="10">Monomer. Associates with 30S ribosomal subunit, binds 16S rRNA.</text>
</comment>
<dbReference type="HAMAP" id="MF_01820">
    <property type="entry name" value="GTPase_RsgA"/>
    <property type="match status" value="1"/>
</dbReference>
<evidence type="ECO:0000259" key="11">
    <source>
        <dbReference type="PROSITE" id="PS50936"/>
    </source>
</evidence>
<dbReference type="GO" id="GO:0003924">
    <property type="term" value="F:GTPase activity"/>
    <property type="evidence" value="ECO:0007669"/>
    <property type="project" value="UniProtKB-UniRule"/>
</dbReference>
<keyword evidence="4 10" id="KW-0699">rRNA-binding</keyword>
<dbReference type="InterPro" id="IPR030378">
    <property type="entry name" value="G_CP_dom"/>
</dbReference>
<reference evidence="13 14" key="1">
    <citation type="submission" date="2018-07" db="EMBL/GenBank/DDBJ databases">
        <title>Arthrobacter sp. nov., isolated from raw cow's milk with high bacterial count.</title>
        <authorList>
            <person name="Hahne J."/>
            <person name="Isele D."/>
            <person name="Lipski A."/>
        </authorList>
    </citation>
    <scope>NUCLEOTIDE SEQUENCE [LARGE SCALE GENOMIC DNA]</scope>
    <source>
        <strain evidence="13 14">JZ R-35</strain>
    </source>
</reference>
<dbReference type="SUPFAM" id="SSF52540">
    <property type="entry name" value="P-loop containing nucleoside triphosphate hydrolases"/>
    <property type="match status" value="1"/>
</dbReference>
<dbReference type="GO" id="GO:0042274">
    <property type="term" value="P:ribosomal small subunit biogenesis"/>
    <property type="evidence" value="ECO:0007669"/>
    <property type="project" value="UniProtKB-UniRule"/>
</dbReference>
<dbReference type="GO" id="GO:0019843">
    <property type="term" value="F:rRNA binding"/>
    <property type="evidence" value="ECO:0007669"/>
    <property type="project" value="UniProtKB-KW"/>
</dbReference>
<comment type="similarity">
    <text evidence="10">Belongs to the TRAFAC class YlqF/YawG GTPase family. RsgA subfamily.</text>
</comment>
<feature type="binding site" evidence="10">
    <location>
        <position position="296"/>
    </location>
    <ligand>
        <name>Zn(2+)</name>
        <dbReference type="ChEBI" id="CHEBI:29105"/>
    </ligand>
</feature>
<comment type="subcellular location">
    <subcellularLocation>
        <location evidence="10">Cytoplasm</location>
    </subcellularLocation>
</comment>
<name>A0A399JAF7_9MICC</name>
<feature type="domain" description="CP-type G" evidence="12">
    <location>
        <begin position="108"/>
        <end position="266"/>
    </location>
</feature>
<protein>
    <recommendedName>
        <fullName evidence="10">Small ribosomal subunit biogenesis GTPase RsgA</fullName>
        <ecNumber evidence="10">3.6.1.-</ecNumber>
    </recommendedName>
</protein>
<evidence type="ECO:0000313" key="13">
    <source>
        <dbReference type="EMBL" id="RII42528.1"/>
    </source>
</evidence>
<evidence type="ECO:0000256" key="10">
    <source>
        <dbReference type="HAMAP-Rule" id="MF_01820"/>
    </source>
</evidence>
<dbReference type="NCBIfam" id="TIGR00157">
    <property type="entry name" value="ribosome small subunit-dependent GTPase A"/>
    <property type="match status" value="1"/>
</dbReference>
<dbReference type="GO" id="GO:0005525">
    <property type="term" value="F:GTP binding"/>
    <property type="evidence" value="ECO:0007669"/>
    <property type="project" value="UniProtKB-UniRule"/>
</dbReference>
<evidence type="ECO:0000313" key="14">
    <source>
        <dbReference type="Proteomes" id="UP000265419"/>
    </source>
</evidence>
<comment type="caution">
    <text evidence="13">The sequence shown here is derived from an EMBL/GenBank/DDBJ whole genome shotgun (WGS) entry which is preliminary data.</text>
</comment>
<evidence type="ECO:0000256" key="5">
    <source>
        <dbReference type="ARBA" id="ARBA00022741"/>
    </source>
</evidence>
<dbReference type="Gene3D" id="1.10.40.50">
    <property type="entry name" value="Probable gtpase engc, domain 3"/>
    <property type="match status" value="1"/>
</dbReference>
<feature type="domain" description="EngC GTPase" evidence="11">
    <location>
        <begin position="119"/>
        <end position="264"/>
    </location>
</feature>
<dbReference type="RefSeq" id="WP_119424470.1">
    <property type="nucleotide sequence ID" value="NZ_QQXK01000011.1"/>
</dbReference>
<feature type="binding site" evidence="10">
    <location>
        <position position="289"/>
    </location>
    <ligand>
        <name>Zn(2+)</name>
        <dbReference type="ChEBI" id="CHEBI:29105"/>
    </ligand>
</feature>
<evidence type="ECO:0000256" key="1">
    <source>
        <dbReference type="ARBA" id="ARBA00022490"/>
    </source>
</evidence>
<feature type="binding site" evidence="10">
    <location>
        <begin position="158"/>
        <end position="161"/>
    </location>
    <ligand>
        <name>GTP</name>
        <dbReference type="ChEBI" id="CHEBI:37565"/>
    </ligand>
</feature>
<gene>
    <name evidence="10 13" type="primary">rsgA</name>
    <name evidence="13" type="ORF">DWB68_07205</name>
</gene>
<evidence type="ECO:0000256" key="2">
    <source>
        <dbReference type="ARBA" id="ARBA00022517"/>
    </source>
</evidence>
<keyword evidence="6 10" id="KW-0378">Hydrolase</keyword>
<keyword evidence="3 10" id="KW-0479">Metal-binding</keyword>
<comment type="cofactor">
    <cofactor evidence="10">
        <name>Zn(2+)</name>
        <dbReference type="ChEBI" id="CHEBI:29105"/>
    </cofactor>
    <text evidence="10">Binds 1 zinc ion per subunit.</text>
</comment>
<feature type="binding site" evidence="10">
    <location>
        <position position="294"/>
    </location>
    <ligand>
        <name>Zn(2+)</name>
        <dbReference type="ChEBI" id="CHEBI:29105"/>
    </ligand>
</feature>
<dbReference type="EMBL" id="QQXK01000011">
    <property type="protein sequence ID" value="RII42528.1"/>
    <property type="molecule type" value="Genomic_DNA"/>
</dbReference>
<feature type="binding site" evidence="10">
    <location>
        <begin position="208"/>
        <end position="216"/>
    </location>
    <ligand>
        <name>GTP</name>
        <dbReference type="ChEBI" id="CHEBI:37565"/>
    </ligand>
</feature>
<evidence type="ECO:0000256" key="6">
    <source>
        <dbReference type="ARBA" id="ARBA00022801"/>
    </source>
</evidence>
<keyword evidence="8 10" id="KW-0694">RNA-binding</keyword>
<dbReference type="EC" id="3.6.1.-" evidence="10"/>
<keyword evidence="1 10" id="KW-0963">Cytoplasm</keyword>
<sequence length="368" mass="39097">MSTPFLDLPSSEPERLLPYGWNASLAGDFADLGLPDHQPARVLRAERTACEAITPDGIARVDLVGAHSANQASPTTGDWIAVTPPEPGQARRLAALLPRRTELHRGGSGGASRVQVLAANVDTVFVAVSLSSALRHARTERFLSLAWSSGATPVLVATKADLCPDPDAALEELREVALGIELVSTSAATGEGMERLRSLAVGTVALLGPSGAGKSTLGNALLGEELLDTGAIREADGRGHHTTAWRELLPLPGGGVLLDTPGLRSVGMSGDEEGLERTFGDVEELALGCRFADCEHRTEPGCAVLAAIDEGALSERRLASYRKLLRENAWQASRTDALLRQEIGAKWKSMAKSNRAMKREIKRRDTGR</sequence>
<dbReference type="Pfam" id="PF03193">
    <property type="entry name" value="RsgA_GTPase"/>
    <property type="match status" value="1"/>
</dbReference>
<dbReference type="PROSITE" id="PS50936">
    <property type="entry name" value="ENGC_GTPASE"/>
    <property type="match status" value="1"/>
</dbReference>